<gene>
    <name evidence="8" type="ORF">CASFOL_013171</name>
</gene>
<evidence type="ECO:0000256" key="3">
    <source>
        <dbReference type="ARBA" id="ARBA00023125"/>
    </source>
</evidence>
<dbReference type="Proteomes" id="UP001632038">
    <property type="component" value="Unassembled WGS sequence"/>
</dbReference>
<keyword evidence="9" id="KW-1185">Reference proteome</keyword>
<feature type="domain" description="Myb-like" evidence="6">
    <location>
        <begin position="217"/>
        <end position="268"/>
    </location>
</feature>
<dbReference type="SUPFAM" id="SSF46689">
    <property type="entry name" value="Homeodomain-like"/>
    <property type="match status" value="1"/>
</dbReference>
<dbReference type="PROSITE" id="PS51294">
    <property type="entry name" value="HTH_MYB"/>
    <property type="match status" value="2"/>
</dbReference>
<dbReference type="FunFam" id="1.10.10.60:FF:000010">
    <property type="entry name" value="Transcriptional activator Myb isoform A"/>
    <property type="match status" value="1"/>
</dbReference>
<accession>A0ABD3DNB8</accession>
<dbReference type="PROSITE" id="PS50090">
    <property type="entry name" value="MYB_LIKE"/>
    <property type="match status" value="2"/>
</dbReference>
<evidence type="ECO:0000259" key="7">
    <source>
        <dbReference type="PROSITE" id="PS51294"/>
    </source>
</evidence>
<dbReference type="AlphaFoldDB" id="A0ABD3DNB8"/>
<comment type="caution">
    <text evidence="8">The sequence shown here is derived from an EMBL/GenBank/DDBJ whole genome shotgun (WGS) entry which is preliminary data.</text>
</comment>
<evidence type="ECO:0000256" key="1">
    <source>
        <dbReference type="ARBA" id="ARBA00004123"/>
    </source>
</evidence>
<evidence type="ECO:0000256" key="5">
    <source>
        <dbReference type="SAM" id="MobiDB-lite"/>
    </source>
</evidence>
<feature type="domain" description="HTH myb-type" evidence="7">
    <location>
        <begin position="217"/>
        <end position="272"/>
    </location>
</feature>
<dbReference type="GO" id="GO:0005634">
    <property type="term" value="C:nucleus"/>
    <property type="evidence" value="ECO:0007669"/>
    <property type="project" value="UniProtKB-SubCell"/>
</dbReference>
<evidence type="ECO:0000259" key="6">
    <source>
        <dbReference type="PROSITE" id="PS50090"/>
    </source>
</evidence>
<sequence>MKSLRQRFTYFILSIFHAPMEYYSETTCQNDQNAPPLSKLETLDDDELCIDKYLSSSKTYLQDFHHLDQYQFPIAASSFNPNGDIQSNGLDPFDPIFHIGSSSSTFDFYGFEENGNYSTNSAAAMQSNFHQGGGLFSNFPNRNDSLTDIEKALTTHNHPNPLSNIIPDESSCVTADTNIGFHQENKLIKFNKNQKNIKINNKTESVSTKRSISGKNKSKSSKGQWSVEEDRVLIHLVEKYGERKWSKIAQMLKGRVGKQCRERWHNHLRPDIKKEIWTEDEDRVLIEAHAEVGNKWAEIAKKLPGRTENSIKNHWNATKRRQFSRRKCKTKWPKPSSLLQNYIKSLSLEKEGTNSKSRNGNNIPSPTKTDPGVNIFKNSQENMDFRPADDPMVQDYEFDEVPDFNFHYDDDDQSFDTFMEDTPKGVRLEGDDKLCFDVELPFDVQYEVKKEVMKAW</sequence>
<dbReference type="Gene3D" id="1.10.10.60">
    <property type="entry name" value="Homeodomain-like"/>
    <property type="match status" value="2"/>
</dbReference>
<organism evidence="8 9">
    <name type="scientific">Castilleja foliolosa</name>
    <dbReference type="NCBI Taxonomy" id="1961234"/>
    <lineage>
        <taxon>Eukaryota</taxon>
        <taxon>Viridiplantae</taxon>
        <taxon>Streptophyta</taxon>
        <taxon>Embryophyta</taxon>
        <taxon>Tracheophyta</taxon>
        <taxon>Spermatophyta</taxon>
        <taxon>Magnoliopsida</taxon>
        <taxon>eudicotyledons</taxon>
        <taxon>Gunneridae</taxon>
        <taxon>Pentapetalae</taxon>
        <taxon>asterids</taxon>
        <taxon>lamiids</taxon>
        <taxon>Lamiales</taxon>
        <taxon>Orobanchaceae</taxon>
        <taxon>Pedicularideae</taxon>
        <taxon>Castillejinae</taxon>
        <taxon>Castilleja</taxon>
    </lineage>
</organism>
<dbReference type="PANTHER" id="PTHR45614:SF285">
    <property type="entry name" value="TRANSCRIPTION FACTOR MYB98"/>
    <property type="match status" value="1"/>
</dbReference>
<proteinExistence type="predicted"/>
<evidence type="ECO:0000313" key="8">
    <source>
        <dbReference type="EMBL" id="KAL3642356.1"/>
    </source>
</evidence>
<dbReference type="GO" id="GO:0003677">
    <property type="term" value="F:DNA binding"/>
    <property type="evidence" value="ECO:0007669"/>
    <property type="project" value="UniProtKB-KW"/>
</dbReference>
<keyword evidence="3" id="KW-0238">DNA-binding</keyword>
<keyword evidence="2" id="KW-0677">Repeat</keyword>
<feature type="region of interest" description="Disordered" evidence="5">
    <location>
        <begin position="200"/>
        <end position="224"/>
    </location>
</feature>
<reference evidence="9" key="1">
    <citation type="journal article" date="2024" name="IScience">
        <title>Strigolactones Initiate the Formation of Haustorium-like Structures in Castilleja.</title>
        <authorList>
            <person name="Buerger M."/>
            <person name="Peterson D."/>
            <person name="Chory J."/>
        </authorList>
    </citation>
    <scope>NUCLEOTIDE SEQUENCE [LARGE SCALE GENOMIC DNA]</scope>
</reference>
<dbReference type="InterPro" id="IPR001005">
    <property type="entry name" value="SANT/Myb"/>
</dbReference>
<feature type="domain" description="Myb-like" evidence="6">
    <location>
        <begin position="269"/>
        <end position="319"/>
    </location>
</feature>
<dbReference type="InterPro" id="IPR017930">
    <property type="entry name" value="Myb_dom"/>
</dbReference>
<dbReference type="FunFam" id="1.10.10.60:FF:000381">
    <property type="entry name" value="Transcription factor MYB119"/>
    <property type="match status" value="1"/>
</dbReference>
<feature type="compositionally biased region" description="Polar residues" evidence="5">
    <location>
        <begin position="354"/>
        <end position="368"/>
    </location>
</feature>
<keyword evidence="4" id="KW-0539">Nucleus</keyword>
<dbReference type="PANTHER" id="PTHR45614">
    <property type="entry name" value="MYB PROTEIN-RELATED"/>
    <property type="match status" value="1"/>
</dbReference>
<evidence type="ECO:0000256" key="4">
    <source>
        <dbReference type="ARBA" id="ARBA00023242"/>
    </source>
</evidence>
<feature type="domain" description="HTH myb-type" evidence="7">
    <location>
        <begin position="273"/>
        <end position="323"/>
    </location>
</feature>
<dbReference type="Pfam" id="PF00249">
    <property type="entry name" value="Myb_DNA-binding"/>
    <property type="match status" value="2"/>
</dbReference>
<dbReference type="InterPro" id="IPR009057">
    <property type="entry name" value="Homeodomain-like_sf"/>
</dbReference>
<dbReference type="CDD" id="cd00167">
    <property type="entry name" value="SANT"/>
    <property type="match status" value="2"/>
</dbReference>
<comment type="subcellular location">
    <subcellularLocation>
        <location evidence="1">Nucleus</location>
    </subcellularLocation>
</comment>
<dbReference type="SMART" id="SM00717">
    <property type="entry name" value="SANT"/>
    <property type="match status" value="2"/>
</dbReference>
<dbReference type="InterPro" id="IPR050560">
    <property type="entry name" value="MYB_TF"/>
</dbReference>
<protein>
    <submittedName>
        <fullName evidence="8">Uncharacterized protein</fullName>
    </submittedName>
</protein>
<evidence type="ECO:0000313" key="9">
    <source>
        <dbReference type="Proteomes" id="UP001632038"/>
    </source>
</evidence>
<dbReference type="EMBL" id="JAVIJP010000016">
    <property type="protein sequence ID" value="KAL3642356.1"/>
    <property type="molecule type" value="Genomic_DNA"/>
</dbReference>
<evidence type="ECO:0000256" key="2">
    <source>
        <dbReference type="ARBA" id="ARBA00022737"/>
    </source>
</evidence>
<name>A0ABD3DNB8_9LAMI</name>
<feature type="region of interest" description="Disordered" evidence="5">
    <location>
        <begin position="350"/>
        <end position="373"/>
    </location>
</feature>